<dbReference type="AlphaFoldDB" id="A0AAN7M6J8"/>
<dbReference type="PROSITE" id="PS50982">
    <property type="entry name" value="MBD"/>
    <property type="match status" value="1"/>
</dbReference>
<dbReference type="InterPro" id="IPR038945">
    <property type="entry name" value="MBD13-like"/>
</dbReference>
<dbReference type="InterPro" id="IPR016177">
    <property type="entry name" value="DNA-bd_dom_sf"/>
</dbReference>
<evidence type="ECO:0000256" key="3">
    <source>
        <dbReference type="ARBA" id="ARBA00023125"/>
    </source>
</evidence>
<evidence type="ECO:0000259" key="6">
    <source>
        <dbReference type="PROSITE" id="PS50982"/>
    </source>
</evidence>
<accession>A0AAN7M6J8</accession>
<feature type="domain" description="MBD" evidence="6">
    <location>
        <begin position="1"/>
        <end position="69"/>
    </location>
</feature>
<dbReference type="PANTHER" id="PTHR34067:SF24">
    <property type="entry name" value="METHYL-CPG-BINDING DOMAIN-CONTAINING PROTEIN 13"/>
    <property type="match status" value="1"/>
</dbReference>
<evidence type="ECO:0000313" key="7">
    <source>
        <dbReference type="EMBL" id="KAK4792548.1"/>
    </source>
</evidence>
<evidence type="ECO:0000256" key="1">
    <source>
        <dbReference type="ARBA" id="ARBA00004123"/>
    </source>
</evidence>
<name>A0AAN7M6J8_TRANT</name>
<sequence>MADGSSDDWLPAGWTISVRMRRSGKKDKLYFAPCGLKFYSKVEVMRHLNTVKSSSPQLEKENDAIITESAEDALQKGSPNIEEKGKLGLLLSSLHIRSRTQCQLSIFFISQWSDWMWCCTCCRALLNLRISITLQGQLLMTIVWALHRATL</sequence>
<dbReference type="InterPro" id="IPR001739">
    <property type="entry name" value="Methyl_CpG_DNA-bd"/>
</dbReference>
<dbReference type="EMBL" id="JAXQNO010000008">
    <property type="protein sequence ID" value="KAK4792548.1"/>
    <property type="molecule type" value="Genomic_DNA"/>
</dbReference>
<reference evidence="7 8" key="1">
    <citation type="journal article" date="2023" name="Hortic Res">
        <title>Pangenome of water caltrop reveals structural variations and asymmetric subgenome divergence after allopolyploidization.</title>
        <authorList>
            <person name="Zhang X."/>
            <person name="Chen Y."/>
            <person name="Wang L."/>
            <person name="Yuan Y."/>
            <person name="Fang M."/>
            <person name="Shi L."/>
            <person name="Lu R."/>
            <person name="Comes H.P."/>
            <person name="Ma Y."/>
            <person name="Chen Y."/>
            <person name="Huang G."/>
            <person name="Zhou Y."/>
            <person name="Zheng Z."/>
            <person name="Qiu Y."/>
        </authorList>
    </citation>
    <scope>NUCLEOTIDE SEQUENCE [LARGE SCALE GENOMIC DNA]</scope>
    <source>
        <strain evidence="7">F231</strain>
    </source>
</reference>
<evidence type="ECO:0000313" key="8">
    <source>
        <dbReference type="Proteomes" id="UP001346149"/>
    </source>
</evidence>
<keyword evidence="4" id="KW-0804">Transcription</keyword>
<keyword evidence="8" id="KW-1185">Reference proteome</keyword>
<proteinExistence type="predicted"/>
<keyword evidence="5" id="KW-0539">Nucleus</keyword>
<dbReference type="SUPFAM" id="SSF54171">
    <property type="entry name" value="DNA-binding domain"/>
    <property type="match status" value="1"/>
</dbReference>
<dbReference type="Gene3D" id="3.30.890.10">
    <property type="entry name" value="Methyl-cpg-binding Protein 2, Chain A"/>
    <property type="match status" value="1"/>
</dbReference>
<dbReference type="Proteomes" id="UP001346149">
    <property type="component" value="Unassembled WGS sequence"/>
</dbReference>
<dbReference type="CDD" id="cd00122">
    <property type="entry name" value="MBD"/>
    <property type="match status" value="1"/>
</dbReference>
<comment type="subcellular location">
    <subcellularLocation>
        <location evidence="1">Nucleus</location>
    </subcellularLocation>
</comment>
<evidence type="ECO:0000256" key="2">
    <source>
        <dbReference type="ARBA" id="ARBA00023015"/>
    </source>
</evidence>
<dbReference type="GO" id="GO:0005634">
    <property type="term" value="C:nucleus"/>
    <property type="evidence" value="ECO:0007669"/>
    <property type="project" value="UniProtKB-SubCell"/>
</dbReference>
<dbReference type="GO" id="GO:0003677">
    <property type="term" value="F:DNA binding"/>
    <property type="evidence" value="ECO:0007669"/>
    <property type="project" value="UniProtKB-KW"/>
</dbReference>
<comment type="caution">
    <text evidence="7">The sequence shown here is derived from an EMBL/GenBank/DDBJ whole genome shotgun (WGS) entry which is preliminary data.</text>
</comment>
<dbReference type="PANTHER" id="PTHR34067">
    <property type="entry name" value="OS04G0193200 PROTEIN"/>
    <property type="match status" value="1"/>
</dbReference>
<evidence type="ECO:0000256" key="5">
    <source>
        <dbReference type="ARBA" id="ARBA00023242"/>
    </source>
</evidence>
<organism evidence="7 8">
    <name type="scientific">Trapa natans</name>
    <name type="common">Water chestnut</name>
    <dbReference type="NCBI Taxonomy" id="22666"/>
    <lineage>
        <taxon>Eukaryota</taxon>
        <taxon>Viridiplantae</taxon>
        <taxon>Streptophyta</taxon>
        <taxon>Embryophyta</taxon>
        <taxon>Tracheophyta</taxon>
        <taxon>Spermatophyta</taxon>
        <taxon>Magnoliopsida</taxon>
        <taxon>eudicotyledons</taxon>
        <taxon>Gunneridae</taxon>
        <taxon>Pentapetalae</taxon>
        <taxon>rosids</taxon>
        <taxon>malvids</taxon>
        <taxon>Myrtales</taxon>
        <taxon>Lythraceae</taxon>
        <taxon>Trapa</taxon>
    </lineage>
</organism>
<gene>
    <name evidence="7" type="ORF">SAY86_022983</name>
</gene>
<dbReference type="Pfam" id="PF01429">
    <property type="entry name" value="MBD"/>
    <property type="match status" value="1"/>
</dbReference>
<dbReference type="SMART" id="SM00391">
    <property type="entry name" value="MBD"/>
    <property type="match status" value="1"/>
</dbReference>
<keyword evidence="2" id="KW-0805">Transcription regulation</keyword>
<evidence type="ECO:0000256" key="4">
    <source>
        <dbReference type="ARBA" id="ARBA00023163"/>
    </source>
</evidence>
<keyword evidence="3" id="KW-0238">DNA-binding</keyword>
<protein>
    <recommendedName>
        <fullName evidence="6">MBD domain-containing protein</fullName>
    </recommendedName>
</protein>